<reference evidence="1" key="1">
    <citation type="submission" date="2022-11" db="EMBL/GenBank/DDBJ databases">
        <title>Taxonomic description of a new Pseudomonas species.</title>
        <authorList>
            <person name="Tambong J.T."/>
        </authorList>
    </citation>
    <scope>NUCLEOTIDE SEQUENCE</scope>
    <source>
        <strain evidence="1">S1Bt42</strain>
    </source>
</reference>
<name>A0ABY6QDH6_9PSED</name>
<evidence type="ECO:0000313" key="1">
    <source>
        <dbReference type="EMBL" id="UZW17671.1"/>
    </source>
</evidence>
<dbReference type="Proteomes" id="UP001164116">
    <property type="component" value="Chromosome"/>
</dbReference>
<keyword evidence="2" id="KW-1185">Reference proteome</keyword>
<evidence type="ECO:0000313" key="2">
    <source>
        <dbReference type="Proteomes" id="UP001164116"/>
    </source>
</evidence>
<dbReference type="RefSeq" id="WP_181080607.1">
    <property type="nucleotide sequence ID" value="NZ_CP112866.1"/>
</dbReference>
<protein>
    <submittedName>
        <fullName evidence="1">Uncharacterized protein</fullName>
    </submittedName>
</protein>
<accession>A0ABY6QDH6</accession>
<proteinExistence type="predicted"/>
<gene>
    <name evidence="1" type="ORF">OSC50_20100</name>
</gene>
<dbReference type="EMBL" id="CP112866">
    <property type="protein sequence ID" value="UZW17671.1"/>
    <property type="molecule type" value="Genomic_DNA"/>
</dbReference>
<organism evidence="1 2">
    <name type="scientific">Pseudomonas quebecensis</name>
    <dbReference type="NCBI Taxonomy" id="2995174"/>
    <lineage>
        <taxon>Bacteria</taxon>
        <taxon>Pseudomonadati</taxon>
        <taxon>Pseudomonadota</taxon>
        <taxon>Gammaproteobacteria</taxon>
        <taxon>Pseudomonadales</taxon>
        <taxon>Pseudomonadaceae</taxon>
        <taxon>Pseudomonas</taxon>
    </lineage>
</organism>
<sequence>MTLAPPILKPQADKGRIRLAELPEALSLSITDKLALNSQVYAFILTDPIQDPEFPTWSGYDMRRLNTSEWRVSPDDPEDGDFFPLSDLKVTIPKETLANYLGKTIHVGYSTRGESGVESSSTIPLTITSRRTGMRTICHINSMTKLPGNVDNPQYFELEAAANVGDFIYFSLANLWVLVKGRYFFMGEDIDDQTLILETLVTEPPTDIRPPA</sequence>